<comment type="caution">
    <text evidence="1">The sequence shown here is derived from an EMBL/GenBank/DDBJ whole genome shotgun (WGS) entry which is preliminary data.</text>
</comment>
<dbReference type="EMBL" id="CAJOBE010000671">
    <property type="protein sequence ID" value="CAF3672558.1"/>
    <property type="molecule type" value="Genomic_DNA"/>
</dbReference>
<gene>
    <name evidence="4" type="ORF">FNK824_LOCUS7296</name>
    <name evidence="3" type="ORF">OTI717_LOCUS10172</name>
    <name evidence="1" type="ORF">RFH988_LOCUS4530</name>
    <name evidence="2" type="ORF">SEV965_LOCUS4406</name>
</gene>
<dbReference type="Proteomes" id="UP000663823">
    <property type="component" value="Unassembled WGS sequence"/>
</dbReference>
<name>A0A813TDI4_9BILA</name>
<dbReference type="Proteomes" id="UP000663882">
    <property type="component" value="Unassembled WGS sequence"/>
</dbReference>
<evidence type="ECO:0000313" key="5">
    <source>
        <dbReference type="Proteomes" id="UP000663882"/>
    </source>
</evidence>
<organism evidence="1 5">
    <name type="scientific">Rotaria sordida</name>
    <dbReference type="NCBI Taxonomy" id="392033"/>
    <lineage>
        <taxon>Eukaryota</taxon>
        <taxon>Metazoa</taxon>
        <taxon>Spiralia</taxon>
        <taxon>Gnathifera</taxon>
        <taxon>Rotifera</taxon>
        <taxon>Eurotatoria</taxon>
        <taxon>Bdelloidea</taxon>
        <taxon>Philodinida</taxon>
        <taxon>Philodinidae</taxon>
        <taxon>Rotaria</taxon>
    </lineage>
</organism>
<accession>A0A813TDI4</accession>
<protein>
    <submittedName>
        <fullName evidence="1">Uncharacterized protein</fullName>
    </submittedName>
</protein>
<dbReference type="AlphaFoldDB" id="A0A813TDI4"/>
<dbReference type="EMBL" id="CAJOAX010000904">
    <property type="protein sequence ID" value="CAF3664922.1"/>
    <property type="molecule type" value="Genomic_DNA"/>
</dbReference>
<dbReference type="EMBL" id="CAJNOO010000119">
    <property type="protein sequence ID" value="CAF0813025.1"/>
    <property type="molecule type" value="Genomic_DNA"/>
</dbReference>
<evidence type="ECO:0000313" key="1">
    <source>
        <dbReference type="EMBL" id="CAF0813025.1"/>
    </source>
</evidence>
<evidence type="ECO:0000313" key="3">
    <source>
        <dbReference type="EMBL" id="CAF3664922.1"/>
    </source>
</evidence>
<evidence type="ECO:0000313" key="4">
    <source>
        <dbReference type="EMBL" id="CAF3672558.1"/>
    </source>
</evidence>
<reference evidence="1" key="1">
    <citation type="submission" date="2021-02" db="EMBL/GenBank/DDBJ databases">
        <authorList>
            <person name="Nowell W R."/>
        </authorList>
    </citation>
    <scope>NUCLEOTIDE SEQUENCE</scope>
</reference>
<dbReference type="Proteomes" id="UP000663874">
    <property type="component" value="Unassembled WGS sequence"/>
</dbReference>
<sequence length="78" mass="9163">MKYSQEILHSHSAFVYSNFNNCDSSNDNSSVKIISIINECENILLRTSAYLQLECEEEDNDNDFTFEYPDSPPYHYRL</sequence>
<dbReference type="Proteomes" id="UP000663889">
    <property type="component" value="Unassembled WGS sequence"/>
</dbReference>
<evidence type="ECO:0000313" key="2">
    <source>
        <dbReference type="EMBL" id="CAF0876777.1"/>
    </source>
</evidence>
<dbReference type="EMBL" id="CAJNOU010000125">
    <property type="protein sequence ID" value="CAF0876777.1"/>
    <property type="molecule type" value="Genomic_DNA"/>
</dbReference>
<proteinExistence type="predicted"/>